<reference evidence="2" key="1">
    <citation type="submission" date="2016-10" db="EMBL/GenBank/DDBJ databases">
        <authorList>
            <person name="Varghese N."/>
            <person name="Submissions S."/>
        </authorList>
    </citation>
    <scope>NUCLEOTIDE SEQUENCE [LARGE SCALE GENOMIC DNA]</scope>
    <source>
        <strain evidence="2">KHC7</strain>
    </source>
</reference>
<keyword evidence="2" id="KW-1185">Reference proteome</keyword>
<evidence type="ECO:0000313" key="2">
    <source>
        <dbReference type="Proteomes" id="UP000199355"/>
    </source>
</evidence>
<dbReference type="GO" id="GO:0006355">
    <property type="term" value="P:regulation of DNA-templated transcription"/>
    <property type="evidence" value="ECO:0007669"/>
    <property type="project" value="InterPro"/>
</dbReference>
<dbReference type="SUPFAM" id="SSF47598">
    <property type="entry name" value="Ribbon-helix-helix"/>
    <property type="match status" value="1"/>
</dbReference>
<sequence length="112" mass="12173">MKNVMNIEGYKAVIAYDPEIEMFRGEFVGLNGGADFYATDLPGLRLEGTASLHAFLDECAKHGVEPRKQSRGNFALRLDPEVYHQASIAAAAEGKSLNAFIADTVKQAVAQQ</sequence>
<evidence type="ECO:0000313" key="1">
    <source>
        <dbReference type="EMBL" id="SDF61666.1"/>
    </source>
</evidence>
<proteinExistence type="predicted"/>
<protein>
    <submittedName>
        <fullName evidence="1">Predicted nuclease of the RNAse H fold, HicB family</fullName>
    </submittedName>
</protein>
<dbReference type="Proteomes" id="UP000199355">
    <property type="component" value="Unassembled WGS sequence"/>
</dbReference>
<dbReference type="Pfam" id="PF05534">
    <property type="entry name" value="HicB"/>
    <property type="match status" value="1"/>
</dbReference>
<accession>A0A1G7MJ78</accession>
<name>A0A1G7MJ78_9BACT</name>
<dbReference type="STRING" id="571438.SAMN05192586_10919"/>
<dbReference type="OrthoDB" id="5297106at2"/>
<dbReference type="InterPro" id="IPR010985">
    <property type="entry name" value="Ribbon_hlx_hlx"/>
</dbReference>
<organism evidence="1 2">
    <name type="scientific">Desulfovibrio legallii</name>
    <dbReference type="NCBI Taxonomy" id="571438"/>
    <lineage>
        <taxon>Bacteria</taxon>
        <taxon>Pseudomonadati</taxon>
        <taxon>Thermodesulfobacteriota</taxon>
        <taxon>Desulfovibrionia</taxon>
        <taxon>Desulfovibrionales</taxon>
        <taxon>Desulfovibrionaceae</taxon>
        <taxon>Desulfovibrio</taxon>
    </lineage>
</organism>
<dbReference type="AlphaFoldDB" id="A0A1G7MJ78"/>
<dbReference type="RefSeq" id="WP_092153615.1">
    <property type="nucleotide sequence ID" value="NZ_FNBX01000009.1"/>
</dbReference>
<dbReference type="EMBL" id="FNBX01000009">
    <property type="protein sequence ID" value="SDF61666.1"/>
    <property type="molecule type" value="Genomic_DNA"/>
</dbReference>
<gene>
    <name evidence="1" type="ORF">SAMN05192586_10919</name>
</gene>
<dbReference type="InterPro" id="IPR008651">
    <property type="entry name" value="Uncharacterised_HicB"/>
</dbReference>